<dbReference type="PROSITE" id="PS50294">
    <property type="entry name" value="WD_REPEATS_REGION"/>
    <property type="match status" value="3"/>
</dbReference>
<dbReference type="InterPro" id="IPR036322">
    <property type="entry name" value="WD40_repeat_dom_sf"/>
</dbReference>
<feature type="region of interest" description="Disordered" evidence="4">
    <location>
        <begin position="1239"/>
        <end position="1266"/>
    </location>
</feature>
<evidence type="ECO:0000259" key="5">
    <source>
        <dbReference type="PROSITE" id="PS50222"/>
    </source>
</evidence>
<name>A0AB34IBL5_PRYPA</name>
<feature type="region of interest" description="Disordered" evidence="4">
    <location>
        <begin position="202"/>
        <end position="327"/>
    </location>
</feature>
<organism evidence="6 7">
    <name type="scientific">Prymnesium parvum</name>
    <name type="common">Toxic golden alga</name>
    <dbReference type="NCBI Taxonomy" id="97485"/>
    <lineage>
        <taxon>Eukaryota</taxon>
        <taxon>Haptista</taxon>
        <taxon>Haptophyta</taxon>
        <taxon>Prymnesiophyceae</taxon>
        <taxon>Prymnesiales</taxon>
        <taxon>Prymnesiaceae</taxon>
        <taxon>Prymnesium</taxon>
    </lineage>
</organism>
<dbReference type="SMART" id="SM00320">
    <property type="entry name" value="WD40"/>
    <property type="match status" value="12"/>
</dbReference>
<reference evidence="6 7" key="1">
    <citation type="journal article" date="2024" name="Science">
        <title>Giant polyketide synthase enzymes in the biosynthesis of giant marine polyether toxins.</title>
        <authorList>
            <person name="Fallon T.R."/>
            <person name="Shende V.V."/>
            <person name="Wierzbicki I.H."/>
            <person name="Pendleton A.L."/>
            <person name="Watervoot N.F."/>
            <person name="Auber R.P."/>
            <person name="Gonzalez D.J."/>
            <person name="Wisecaver J.H."/>
            <person name="Moore B.S."/>
        </authorList>
    </citation>
    <scope>NUCLEOTIDE SEQUENCE [LARGE SCALE GENOMIC DNA]</scope>
    <source>
        <strain evidence="6 7">12B1</strain>
    </source>
</reference>
<feature type="repeat" description="WD" evidence="3">
    <location>
        <begin position="693"/>
        <end position="734"/>
    </location>
</feature>
<dbReference type="EMBL" id="JBGBPQ010000033">
    <property type="protein sequence ID" value="KAL1495263.1"/>
    <property type="molecule type" value="Genomic_DNA"/>
</dbReference>
<dbReference type="InterPro" id="IPR011992">
    <property type="entry name" value="EF-hand-dom_pair"/>
</dbReference>
<dbReference type="Proteomes" id="UP001515480">
    <property type="component" value="Unassembled WGS sequence"/>
</dbReference>
<sequence length="1429" mass="152644">MFEPATAAHATGWASRPLPLAPPLPSSASSLPSPQHGSGLIYFAPPRTAPRASAARRTAPFVTELKPRAHRSSSASSFPASSFPASSSPSSPAANRTLATRRPSSSSVSSAASTAPEERAEVARRVKKMLRAPSHASPRGEALMARVLEHQDALVAANPLLEQSTSGKRVVDLAALREGLRAAGEARGGVPTLTRIYAALPPRLTGQPQPDEPPPLHAEGSRESAGGSAADAPSLHAAASSPDLRGGRVQHPVNAGTSACSTSSHEPVPLSPVQQASRGVAGDSVDASAAPPHASEEAAAEDEEGAVAVGDEEAKETGGGDEEAREPLAKWGEKAPHVAALESLDLPALLQLKALFTDEGGVTSRRIRLPQLGGVLQRLWPRLPREQVDEVLKKIDVDGQGQTTWEELLSFMVLHNQLVSQIRDNGFIASLNTFHQPTGDDSGDRNKPHVAPMMCLVRLPAAYFSCSTDGSICFWDTSTLEPLPKLYHALDKPSAAKKMWPLCVTVLPAHSMVLVGCADRLLQLYDCTSHDLIRHVGAFPLEREASAMCAWCAAGHDPKRMESEWMLACGDRSGGVVVYRANPLLKRARGREAASAPLSALVLAEHTHAHTDWVSCVSFAKHHAQGALISGSLDATIRIQPLLQPEAARTLRGHAKGVNCLAVIESAVLMVSAGFERLLLVWNLAAAEPLARLGGHLSPVVQLQIDERNTEVISLDSDGTIRVWDMRVMRCIQVLNSHASAMPEASTVHLSGSDVARVADVEAGQQEEQSTDVRPASAICLDPFSRNLISGSRGLLCWPSSQSVARQARSADRARYHEGAITSVAVSAACEMAASADALSAICVWRLASGELAYKLSKAHGAPAVTALSMSHSGRRLISGAADGSVRIWNLRSGEIIKQLVGSHAREVTSLLHISLPHRDESAKLVIAGCWSGAVQLWYDDDTFHKSMILSAIAWKVPSSWASTAEHEDDVTAVAFRPPATVVSASYDGGMVVWELGRQPKTNKMILHPRQRLAAPSAAERMLFLTSLSRSPDGAPLLSACADGQLRVWRIVPGASRCLHEAPLADASVAAMCTDAANSLLLVAHVSGRVRVWSLRRIGAFLEHCRARAAGGGAAGGGEEECMSALRHWRAADDPLSGMDFLEARQLVATGCTRGIVKLWTLRGSIVGLFGQQSPWDLADRSTFLRQDSLTPSQLEEREQNTTRRVRMMRAAAELVGRARVVQLESCEQALAGKPRKVSVGWASKSPSLPASRASPGRRASVSSRAKAKELAAARAAAASPAHDATASLMPMYDSSRSVEGLRGYLEREATHHRRHPPAELHVEGRELDSELDLQSILHAGRSVVIPGAPTHHPSLSTSRLHDDEITQRLSEAKRRIRELGSDLRAAHGQSDSKVTIIPTRKSKRAAEARPKLRSRVSHGSSSSHIPRA</sequence>
<keyword evidence="1 3" id="KW-0853">WD repeat</keyword>
<dbReference type="SUPFAM" id="SSF63829">
    <property type="entry name" value="Calcium-dependent phosphotriesterase"/>
    <property type="match status" value="1"/>
</dbReference>
<keyword evidence="2" id="KW-0677">Repeat</keyword>
<evidence type="ECO:0000313" key="6">
    <source>
        <dbReference type="EMBL" id="KAL1495263.1"/>
    </source>
</evidence>
<feature type="compositionally biased region" description="Acidic residues" evidence="4">
    <location>
        <begin position="298"/>
        <end position="324"/>
    </location>
</feature>
<feature type="compositionally biased region" description="Polar residues" evidence="4">
    <location>
        <begin position="255"/>
        <end position="265"/>
    </location>
</feature>
<comment type="caution">
    <text evidence="6">The sequence shown here is derived from an EMBL/GenBank/DDBJ whole genome shotgun (WGS) entry which is preliminary data.</text>
</comment>
<feature type="repeat" description="WD" evidence="3">
    <location>
        <begin position="651"/>
        <end position="692"/>
    </location>
</feature>
<feature type="domain" description="EF-hand" evidence="5">
    <location>
        <begin position="383"/>
        <end position="418"/>
    </location>
</feature>
<dbReference type="InterPro" id="IPR001680">
    <property type="entry name" value="WD40_rpt"/>
</dbReference>
<feature type="compositionally biased region" description="Low complexity" evidence="4">
    <location>
        <begin position="1418"/>
        <end position="1429"/>
    </location>
</feature>
<feature type="repeat" description="WD" evidence="3">
    <location>
        <begin position="1025"/>
        <end position="1051"/>
    </location>
</feature>
<feature type="repeat" description="WD" evidence="3">
    <location>
        <begin position="865"/>
        <end position="899"/>
    </location>
</feature>
<feature type="compositionally biased region" description="Low complexity" evidence="4">
    <location>
        <begin position="72"/>
        <end position="115"/>
    </location>
</feature>
<protein>
    <recommendedName>
        <fullName evidence="5">EF-hand domain-containing protein</fullName>
    </recommendedName>
</protein>
<evidence type="ECO:0000256" key="4">
    <source>
        <dbReference type="SAM" id="MobiDB-lite"/>
    </source>
</evidence>
<dbReference type="InterPro" id="IPR019775">
    <property type="entry name" value="WD40_repeat_CS"/>
</dbReference>
<feature type="region of interest" description="Disordered" evidence="4">
    <location>
        <begin position="1345"/>
        <end position="1365"/>
    </location>
</feature>
<dbReference type="Pfam" id="PF00400">
    <property type="entry name" value="WD40"/>
    <property type="match status" value="6"/>
</dbReference>
<evidence type="ECO:0000313" key="7">
    <source>
        <dbReference type="Proteomes" id="UP001515480"/>
    </source>
</evidence>
<dbReference type="PROSITE" id="PS50082">
    <property type="entry name" value="WD_REPEATS_2"/>
    <property type="match status" value="5"/>
</dbReference>
<feature type="region of interest" description="Disordered" evidence="4">
    <location>
        <begin position="1"/>
        <end position="122"/>
    </location>
</feature>
<feature type="region of interest" description="Disordered" evidence="4">
    <location>
        <begin position="1382"/>
        <end position="1429"/>
    </location>
</feature>
<dbReference type="InterPro" id="IPR002048">
    <property type="entry name" value="EF_hand_dom"/>
</dbReference>
<proteinExistence type="predicted"/>
<dbReference type="PROSITE" id="PS00678">
    <property type="entry name" value="WD_REPEATS_1"/>
    <property type="match status" value="3"/>
</dbReference>
<keyword evidence="7" id="KW-1185">Reference proteome</keyword>
<dbReference type="PANTHER" id="PTHR44324">
    <property type="entry name" value="WD40 REPEAT DOMAIN 95"/>
    <property type="match status" value="1"/>
</dbReference>
<dbReference type="InterPro" id="IPR015943">
    <property type="entry name" value="WD40/YVTN_repeat-like_dom_sf"/>
</dbReference>
<feature type="repeat" description="WD" evidence="3">
    <location>
        <begin position="964"/>
        <end position="996"/>
    </location>
</feature>
<dbReference type="PANTHER" id="PTHR44324:SF4">
    <property type="entry name" value="WD40 REPEAT DOMAIN 95"/>
    <property type="match status" value="1"/>
</dbReference>
<dbReference type="CDD" id="cd00200">
    <property type="entry name" value="WD40"/>
    <property type="match status" value="1"/>
</dbReference>
<dbReference type="Gene3D" id="2.130.10.10">
    <property type="entry name" value="YVTN repeat-like/Quinoprotein amine dehydrogenase"/>
    <property type="match status" value="4"/>
</dbReference>
<evidence type="ECO:0000256" key="1">
    <source>
        <dbReference type="ARBA" id="ARBA00022574"/>
    </source>
</evidence>
<dbReference type="GO" id="GO:0005509">
    <property type="term" value="F:calcium ion binding"/>
    <property type="evidence" value="ECO:0007669"/>
    <property type="project" value="InterPro"/>
</dbReference>
<feature type="compositionally biased region" description="Low complexity" evidence="4">
    <location>
        <begin position="44"/>
        <end position="60"/>
    </location>
</feature>
<gene>
    <name evidence="6" type="ORF">AB1Y20_017123</name>
</gene>
<evidence type="ECO:0000256" key="2">
    <source>
        <dbReference type="ARBA" id="ARBA00022737"/>
    </source>
</evidence>
<accession>A0AB34IBL5</accession>
<dbReference type="SUPFAM" id="SSF50978">
    <property type="entry name" value="WD40 repeat-like"/>
    <property type="match status" value="1"/>
</dbReference>
<dbReference type="InterPro" id="IPR051242">
    <property type="entry name" value="WD-EF-hand_domain"/>
</dbReference>
<dbReference type="PROSITE" id="PS50222">
    <property type="entry name" value="EF_HAND_2"/>
    <property type="match status" value="1"/>
</dbReference>
<feature type="compositionally biased region" description="Low complexity" evidence="4">
    <location>
        <begin position="228"/>
        <end position="244"/>
    </location>
</feature>
<evidence type="ECO:0000256" key="3">
    <source>
        <dbReference type="PROSITE-ProRule" id="PRU00221"/>
    </source>
</evidence>
<dbReference type="SUPFAM" id="SSF47473">
    <property type="entry name" value="EF-hand"/>
    <property type="match status" value="1"/>
</dbReference>